<reference evidence="5 6" key="2">
    <citation type="journal article" date="1995" name="J. Gen. Virol.">
        <title>Characterization, sequencing and phylogeny of the ecdysteroid UDP-glucosyltransferase gene from two distinct nuclear polyhedrosis viruses isolated from Choristoneura fumiferana.</title>
        <authorList>
            <person name="Barrett J.W."/>
            <person name="Krell P.J."/>
            <person name="Arif B.M."/>
        </authorList>
    </citation>
    <scope>NUCLEOTIDE SEQUENCE [LARGE SCALE GENOMIC DNA]</scope>
</reference>
<organismHost>
    <name type="scientific">Choristoneura fumiferana</name>
    <name type="common">Spruce budworm moth</name>
    <name type="synonym">Archips fumiferana</name>
    <dbReference type="NCBI Taxonomy" id="7141"/>
</organismHost>
<proteinExistence type="inferred from homology"/>
<dbReference type="Pfam" id="PF06385">
    <property type="entry name" value="Baculo_LEF-11"/>
    <property type="match status" value="1"/>
</dbReference>
<evidence type="ECO:0000313" key="6">
    <source>
        <dbReference type="Proteomes" id="UP000204418"/>
    </source>
</evidence>
<reference evidence="5 6" key="5">
    <citation type="journal article" date="1996" name="Virology">
        <title>Studies of Choristoneura fumiferana nuclear polyhedrosis virus gene expression in insect cells.</title>
        <authorList>
            <person name="Qiu W."/>
            <person name="Liu J.J."/>
            <person name="Carstens E.B."/>
        </authorList>
    </citation>
    <scope>NUCLEOTIDE SEQUENCE [LARGE SCALE GENOMIC DNA]</scope>
</reference>
<protein>
    <recommendedName>
        <fullName evidence="2">Late expression factor 11</fullName>
    </recommendedName>
</protein>
<evidence type="ECO:0000256" key="1">
    <source>
        <dbReference type="ARBA" id="ARBA00008271"/>
    </source>
</evidence>
<evidence type="ECO:0000313" key="5">
    <source>
        <dbReference type="EMBL" id="AAP29814.1"/>
    </source>
</evidence>
<reference evidence="5 6" key="6">
    <citation type="journal article" date="1996" name="Virology">
        <title>Identification, molecular cloning, and transcription analysis of the Choristoneura fumiferana nuclear polyhedrosis virus spindle-like protein gene.</title>
        <authorList>
            <person name="Liu J.J."/>
            <person name="Carstens E.B."/>
        </authorList>
    </citation>
    <scope>NUCLEOTIDE SEQUENCE [LARGE SCALE GENOMIC DNA]</scope>
</reference>
<reference evidence="5 6" key="1">
    <citation type="journal article" date="1992" name="Virus Res.">
        <title>Identification of bent DNA and ARS fragments in the genome of Choristoneura fumiferana nuclear polyhedrosis virus.</title>
        <authorList>
            <person name="Lee H.Y."/>
            <person name="Arif B."/>
            <person name="Dobos P."/>
            <person name="Krell P."/>
        </authorList>
    </citation>
    <scope>NUCLEOTIDE SEQUENCE [LARGE SCALE GENOMIC DNA]</scope>
</reference>
<keyword evidence="3" id="KW-0805">Transcription regulation</keyword>
<reference evidence="5 6" key="9">
    <citation type="journal article" date="2005" name="J. Gen. Virol.">
        <title>Analysis of the Choristoneura fumiferana nucleopolyhedrovirus genome.</title>
        <authorList>
            <person name="de Jong J.G."/>
            <person name="Lauzon H.A."/>
            <person name="Dominy C."/>
            <person name="Poloumienko A."/>
            <person name="Carstens E.B."/>
            <person name="Arif B.M."/>
            <person name="Krell P.J."/>
        </authorList>
    </citation>
    <scope>NUCLEOTIDE SEQUENCE [LARGE SCALE GENOMIC DNA]</scope>
</reference>
<reference evidence="5 6" key="3">
    <citation type="journal article" date="1995" name="Virology">
        <title>Identification and analysis of a putative origin of DNA replication in the Choristoneura fumiferana multinucleocapsid nuclear polyhedrosis virus genome.</title>
        <authorList>
            <person name="Xie W.D."/>
            <person name="Arif B."/>
            <person name="Dobos P."/>
            <person name="Krell P.J."/>
        </authorList>
    </citation>
    <scope>NUCLEOTIDE SEQUENCE [LARGE SCALE GENOMIC DNA]</scope>
</reference>
<dbReference type="EMBL" id="AF512031">
    <property type="protein sequence ID" value="AAP29814.1"/>
    <property type="molecule type" value="Genomic_DNA"/>
</dbReference>
<dbReference type="GeneID" id="1482693"/>
<keyword evidence="4" id="KW-0804">Transcription</keyword>
<evidence type="ECO:0000256" key="4">
    <source>
        <dbReference type="ARBA" id="ARBA00023163"/>
    </source>
</evidence>
<comment type="similarity">
    <text evidence="1">Belongs to the baculoviridae LEF-11 family.</text>
</comment>
<dbReference type="GO" id="GO:0006355">
    <property type="term" value="P:regulation of DNA-templated transcription"/>
    <property type="evidence" value="ECO:0007669"/>
    <property type="project" value="InterPro"/>
</dbReference>
<evidence type="ECO:0000256" key="2">
    <source>
        <dbReference type="ARBA" id="ARBA00017118"/>
    </source>
</evidence>
<dbReference type="GO" id="GO:0019058">
    <property type="term" value="P:viral life cycle"/>
    <property type="evidence" value="ECO:0007669"/>
    <property type="project" value="InterPro"/>
</dbReference>
<dbReference type="InterPro" id="IPR009429">
    <property type="entry name" value="Baculo_LEF-11"/>
</dbReference>
<evidence type="ECO:0000256" key="3">
    <source>
        <dbReference type="ARBA" id="ARBA00023015"/>
    </source>
</evidence>
<dbReference type="OrthoDB" id="15391at10239"/>
<name>Q7TLW3_NPVCF</name>
<sequence length="107" mass="12409">MHLRALDHNINCLTRSELYALWAEAVNTLKRTLQVKNVCAHLLEADAGDVKDYIRANLSRFTVITGKCSKRKVCNHHRRIKRTLELNLNLVNEYACSVTDVYRSPKW</sequence>
<dbReference type="Proteomes" id="UP000204418">
    <property type="component" value="Segment"/>
</dbReference>
<reference evidence="5 6" key="4">
    <citation type="journal article" date="1995" name="Virology">
        <title>Identification, localization, transcription, and sequence analysis of the Choristoneura fumiferana nuclear polyhedrosis virus DNA polymerase gene.</title>
        <authorList>
            <person name="Liu J.J."/>
            <person name="Carstens E.B."/>
        </authorList>
    </citation>
    <scope>NUCLEOTIDE SEQUENCE [LARGE SCALE GENOMIC DNA]</scope>
</reference>
<reference evidence="5 6" key="8">
    <citation type="journal article" date="2002" name="Virus Res.">
        <title>Identification and molecular characterization of the baculovirus CfMNPV early genes: ie-1, ie-2 and pe38.</title>
        <authorList>
            <person name="Carstens E.B."/>
            <person name="Liu J.J."/>
            <person name="Dominy C."/>
        </authorList>
    </citation>
    <scope>NUCLEOTIDE SEQUENCE [LARGE SCALE GENOMIC DNA]</scope>
</reference>
<dbReference type="KEGG" id="vg:1482693"/>
<organism evidence="5 6">
    <name type="scientific">Choristoneura fumiferana nuclear polyhedrosis virus</name>
    <name type="common">CfMNPV</name>
    <dbReference type="NCBI Taxonomy" id="208973"/>
    <lineage>
        <taxon>Viruses</taxon>
        <taxon>Viruses incertae sedis</taxon>
        <taxon>Naldaviricetes</taxon>
        <taxon>Lefavirales</taxon>
        <taxon>Baculoviridae</taxon>
        <taxon>Alphabaculovirus</taxon>
        <taxon>Alphabaculovirus chofumiferanae</taxon>
    </lineage>
</organism>
<keyword evidence="6" id="KW-1185">Reference proteome</keyword>
<dbReference type="RefSeq" id="NP_848335.1">
    <property type="nucleotide sequence ID" value="NC_004778.3"/>
</dbReference>
<reference evidence="5 6" key="7">
    <citation type="journal article" date="2000" name="Virology">
        <title>Identification and molecular characterization of the Choristoneura fumiferana multicapsid nucleopolyhedrovirus genomic region encoding the regulatory genes pkip, p47, lef-12, and gta.</title>
        <authorList>
            <person name="Lapointe R."/>
            <person name="Back D.W."/>
            <person name="Ding Q."/>
            <person name="Carstens E.B."/>
        </authorList>
    </citation>
    <scope>NUCLEOTIDE SEQUENCE [LARGE SCALE GENOMIC DNA]</scope>
</reference>
<accession>Q7TLW3</accession>